<comment type="function">
    <text evidence="1">Nitronate monooxygenase that uses molecular oxygen to catalyze the oxidative denitrification of alkyl nitronates. Acts on propionate 3-nitronate (P3N), the presumed physiological substrate. Probably functions in the detoxification of P3N, a metabolic poison produced by plants and fungi as a defense mechanism.</text>
</comment>
<keyword evidence="4" id="KW-0288">FMN</keyword>
<dbReference type="Pfam" id="PF03060">
    <property type="entry name" value="NMO"/>
    <property type="match status" value="2"/>
</dbReference>
<sequence>MKAGVLPMWYQEIGLKYPIFQGAMSWVTTPRFVAAVSNAGGLGILASGGRTAAKLREMIRQTRKLTDQPFGVNVVLFEKQAAALCQVICEEKVAVITTGAGTPKPYIEQLKRARVKIYPVVPNLKIAYKMQKLAVDGLVVEGMEAGGHIGTETLLTLLPQVTAHTKLPVVAAGGIYDHNSIEAVKCLGAQGVQAGTIFLAAEECEISAKYKELLVAASNPGTTIKKSEAGIFARVLNLGTANRALSLHAAVNEGNTIIGAFMAGQVADRIKRIESLAAIFRRLI</sequence>
<evidence type="ECO:0000256" key="5">
    <source>
        <dbReference type="ARBA" id="ARBA00023002"/>
    </source>
</evidence>
<evidence type="ECO:0000313" key="7">
    <source>
        <dbReference type="Proteomes" id="UP000051621"/>
    </source>
</evidence>
<dbReference type="GO" id="GO:0018580">
    <property type="term" value="F:nitronate monooxygenase activity"/>
    <property type="evidence" value="ECO:0007669"/>
    <property type="project" value="InterPro"/>
</dbReference>
<reference evidence="6 7" key="1">
    <citation type="journal article" date="2015" name="Genome Announc.">
        <title>Expanding the biotechnology potential of lactobacilli through comparative genomics of 213 strains and associated genera.</title>
        <authorList>
            <person name="Sun Z."/>
            <person name="Harris H.M."/>
            <person name="McCann A."/>
            <person name="Guo C."/>
            <person name="Argimon S."/>
            <person name="Zhang W."/>
            <person name="Yang X."/>
            <person name="Jeffery I.B."/>
            <person name="Cooney J.C."/>
            <person name="Kagawa T.F."/>
            <person name="Liu W."/>
            <person name="Song Y."/>
            <person name="Salvetti E."/>
            <person name="Wrobel A."/>
            <person name="Rasinkangas P."/>
            <person name="Parkhill J."/>
            <person name="Rea M.C."/>
            <person name="O'Sullivan O."/>
            <person name="Ritari J."/>
            <person name="Douillard F.P."/>
            <person name="Paul Ross R."/>
            <person name="Yang R."/>
            <person name="Briner A.E."/>
            <person name="Felis G.E."/>
            <person name="de Vos W.M."/>
            <person name="Barrangou R."/>
            <person name="Klaenhammer T.R."/>
            <person name="Caufield P.W."/>
            <person name="Cui Y."/>
            <person name="Zhang H."/>
            <person name="O'Toole P.W."/>
        </authorList>
    </citation>
    <scope>NUCLEOTIDE SEQUENCE [LARGE SCALE GENOMIC DNA]</scope>
    <source>
        <strain evidence="6 7">DSM 19910</strain>
    </source>
</reference>
<evidence type="ECO:0000256" key="1">
    <source>
        <dbReference type="ARBA" id="ARBA00003535"/>
    </source>
</evidence>
<keyword evidence="7" id="KW-1185">Reference proteome</keyword>
<keyword evidence="3" id="KW-0285">Flavoprotein</keyword>
<dbReference type="PATRIC" id="fig|1423731.3.peg.1514"/>
<keyword evidence="5" id="KW-0560">Oxidoreductase</keyword>
<name>A0A0R1M6U8_9LACO</name>
<dbReference type="OrthoDB" id="9778912at2"/>
<dbReference type="PANTHER" id="PTHR32332">
    <property type="entry name" value="2-NITROPROPANE DIOXYGENASE"/>
    <property type="match status" value="1"/>
</dbReference>
<comment type="caution">
    <text evidence="6">The sequence shown here is derived from an EMBL/GenBank/DDBJ whole genome shotgun (WGS) entry which is preliminary data.</text>
</comment>
<organism evidence="6 7">
    <name type="scientific">Liquorilactobacillus capillatus DSM 19910</name>
    <dbReference type="NCBI Taxonomy" id="1423731"/>
    <lineage>
        <taxon>Bacteria</taxon>
        <taxon>Bacillati</taxon>
        <taxon>Bacillota</taxon>
        <taxon>Bacilli</taxon>
        <taxon>Lactobacillales</taxon>
        <taxon>Lactobacillaceae</taxon>
        <taxon>Liquorilactobacillus</taxon>
    </lineage>
</organism>
<evidence type="ECO:0000256" key="2">
    <source>
        <dbReference type="ARBA" id="ARBA00013457"/>
    </source>
</evidence>
<dbReference type="EMBL" id="AZEF01000027">
    <property type="protein sequence ID" value="KRL01332.1"/>
    <property type="molecule type" value="Genomic_DNA"/>
</dbReference>
<gene>
    <name evidence="6" type="ORF">FC81_GL001475</name>
</gene>
<dbReference type="InterPro" id="IPR013785">
    <property type="entry name" value="Aldolase_TIM"/>
</dbReference>
<proteinExistence type="predicted"/>
<dbReference type="Gene3D" id="3.20.20.70">
    <property type="entry name" value="Aldolase class I"/>
    <property type="match status" value="1"/>
</dbReference>
<dbReference type="STRING" id="1423731.FC81_GL001475"/>
<dbReference type="InterPro" id="IPR004136">
    <property type="entry name" value="NMO"/>
</dbReference>
<evidence type="ECO:0000256" key="4">
    <source>
        <dbReference type="ARBA" id="ARBA00022643"/>
    </source>
</evidence>
<evidence type="ECO:0000256" key="3">
    <source>
        <dbReference type="ARBA" id="ARBA00022630"/>
    </source>
</evidence>
<evidence type="ECO:0000313" key="6">
    <source>
        <dbReference type="EMBL" id="KRL01332.1"/>
    </source>
</evidence>
<dbReference type="PANTHER" id="PTHR32332:SF20">
    <property type="entry name" value="2-NITROPROPANE DIOXYGENASE-LIKE PROTEIN"/>
    <property type="match status" value="1"/>
</dbReference>
<dbReference type="SUPFAM" id="SSF51412">
    <property type="entry name" value="Inosine monophosphate dehydrogenase (IMPDH)"/>
    <property type="match status" value="1"/>
</dbReference>
<protein>
    <recommendedName>
        <fullName evidence="2">Probable nitronate monooxygenase</fullName>
    </recommendedName>
</protein>
<dbReference type="AlphaFoldDB" id="A0A0R1M6U8"/>
<dbReference type="Proteomes" id="UP000051621">
    <property type="component" value="Unassembled WGS sequence"/>
</dbReference>
<dbReference type="CDD" id="cd04730">
    <property type="entry name" value="NPD_like"/>
    <property type="match status" value="1"/>
</dbReference>
<accession>A0A0R1M6U8</accession>